<name>A0A507FIQ0_9FUNG</name>
<protein>
    <submittedName>
        <fullName evidence="2">Uncharacterized protein</fullName>
    </submittedName>
</protein>
<comment type="caution">
    <text evidence="2">The sequence shown here is derived from an EMBL/GenBank/DDBJ whole genome shotgun (WGS) entry which is preliminary data.</text>
</comment>
<feature type="compositionally biased region" description="Polar residues" evidence="1">
    <location>
        <begin position="65"/>
        <end position="75"/>
    </location>
</feature>
<sequence>METRRRRKARACSETTTWDQWYLTHLKLKRRVSLTRRFQITEFNSERTQYNTNKTRANRGGDWFASNNNSKQPSQEAMETASEFSVKQHTGPRVVTETSLSYTAQNAIPSVGACGGDVWLAHRRRRHINQDHGKHYNVLTGKEDQSRYDPSQNAKRVSVDKMLARQQDTDRAYNIISNK</sequence>
<evidence type="ECO:0000313" key="3">
    <source>
        <dbReference type="Proteomes" id="UP000320333"/>
    </source>
</evidence>
<dbReference type="OrthoDB" id="2137847at2759"/>
<keyword evidence="3" id="KW-1185">Reference proteome</keyword>
<organism evidence="2 3">
    <name type="scientific">Chytriomyces confervae</name>
    <dbReference type="NCBI Taxonomy" id="246404"/>
    <lineage>
        <taxon>Eukaryota</taxon>
        <taxon>Fungi</taxon>
        <taxon>Fungi incertae sedis</taxon>
        <taxon>Chytridiomycota</taxon>
        <taxon>Chytridiomycota incertae sedis</taxon>
        <taxon>Chytridiomycetes</taxon>
        <taxon>Chytridiales</taxon>
        <taxon>Chytriomycetaceae</taxon>
        <taxon>Chytriomyces</taxon>
    </lineage>
</organism>
<dbReference type="AlphaFoldDB" id="A0A507FIQ0"/>
<gene>
    <name evidence="2" type="ORF">CcCBS67573_g02472</name>
</gene>
<evidence type="ECO:0000256" key="1">
    <source>
        <dbReference type="SAM" id="MobiDB-lite"/>
    </source>
</evidence>
<evidence type="ECO:0000313" key="2">
    <source>
        <dbReference type="EMBL" id="TPX76279.1"/>
    </source>
</evidence>
<accession>A0A507FIQ0</accession>
<proteinExistence type="predicted"/>
<feature type="region of interest" description="Disordered" evidence="1">
    <location>
        <begin position="53"/>
        <end position="75"/>
    </location>
</feature>
<dbReference type="Proteomes" id="UP000320333">
    <property type="component" value="Unassembled WGS sequence"/>
</dbReference>
<reference evidence="2 3" key="1">
    <citation type="journal article" date="2019" name="Sci. Rep.">
        <title>Comparative genomics of chytrid fungi reveal insights into the obligate biotrophic and pathogenic lifestyle of Synchytrium endobioticum.</title>
        <authorList>
            <person name="van de Vossenberg B.T.L.H."/>
            <person name="Warris S."/>
            <person name="Nguyen H.D.T."/>
            <person name="van Gent-Pelzer M.P.E."/>
            <person name="Joly D.L."/>
            <person name="van de Geest H.C."/>
            <person name="Bonants P.J.M."/>
            <person name="Smith D.S."/>
            <person name="Levesque C.A."/>
            <person name="van der Lee T.A.J."/>
        </authorList>
    </citation>
    <scope>NUCLEOTIDE SEQUENCE [LARGE SCALE GENOMIC DNA]</scope>
    <source>
        <strain evidence="2 3">CBS 675.73</strain>
    </source>
</reference>
<dbReference type="EMBL" id="QEAP01000052">
    <property type="protein sequence ID" value="TPX76279.1"/>
    <property type="molecule type" value="Genomic_DNA"/>
</dbReference>